<evidence type="ECO:0000313" key="3">
    <source>
        <dbReference type="Proteomes" id="UP000320593"/>
    </source>
</evidence>
<protein>
    <submittedName>
        <fullName evidence="2">Extracellular solute-binding protein (Family 3)</fullName>
    </submittedName>
</protein>
<keyword evidence="1" id="KW-1133">Transmembrane helix</keyword>
<keyword evidence="1" id="KW-0812">Transmembrane</keyword>
<comment type="caution">
    <text evidence="2">The sequence shown here is derived from an EMBL/GenBank/DDBJ whole genome shotgun (WGS) entry which is preliminary data.</text>
</comment>
<gene>
    <name evidence="2" type="ORF">JM93_00920</name>
</gene>
<sequence>MVSVSISSPQGRCFWWGALCRALVCAVFAVFGILSAFAQTATAPVVRYPVEAGRDVENNFSFKVLKLALEKTGGDWQLVPAAAPMNESRSKLLLEQGWQIDVAWYGSYAELEERLFPIRIPINKGLLSWRLLLIDGRQQDKFSAVRTIEDLRRLTLVQGEGWTDVDILRAAGFSVQETPYETAFKMVGAGRVDGFPRGASEAYFEQANTVDHVPNLAVEKSLVIHYPLAKLFFVRKGNAALHAAIREGLEKAHADGSYDALFFSHPPNRQALEFAGFKNRRKFSIENPLLSEETASIPDKYWYRP</sequence>
<dbReference type="OrthoDB" id="547680at2"/>
<dbReference type="RefSeq" id="WP_145340826.1">
    <property type="nucleotide sequence ID" value="NZ_SMLY01000059.1"/>
</dbReference>
<dbReference type="Gene3D" id="3.40.190.10">
    <property type="entry name" value="Periplasmic binding protein-like II"/>
    <property type="match status" value="2"/>
</dbReference>
<accession>A0A562TJ21</accession>
<evidence type="ECO:0000256" key="1">
    <source>
        <dbReference type="SAM" id="Phobius"/>
    </source>
</evidence>
<proteinExistence type="predicted"/>
<keyword evidence="1" id="KW-0472">Membrane</keyword>
<dbReference type="Proteomes" id="UP000320593">
    <property type="component" value="Unassembled WGS sequence"/>
</dbReference>
<reference evidence="2 3" key="1">
    <citation type="submission" date="2019-07" db="EMBL/GenBank/DDBJ databases">
        <title>Genomic Encyclopedia of Archaeal and Bacterial Type Strains, Phase II (KMG-II): from individual species to whole genera.</title>
        <authorList>
            <person name="Goeker M."/>
        </authorList>
    </citation>
    <scope>NUCLEOTIDE SEQUENCE [LARGE SCALE GENOMIC DNA]</scope>
    <source>
        <strain evidence="2 3">ATCC BAA-252</strain>
    </source>
</reference>
<keyword evidence="3" id="KW-1185">Reference proteome</keyword>
<feature type="transmembrane region" description="Helical" evidence="1">
    <location>
        <begin position="14"/>
        <end position="38"/>
    </location>
</feature>
<dbReference type="EMBL" id="VLLF01000001">
    <property type="protein sequence ID" value="TWI93364.1"/>
    <property type="molecule type" value="Genomic_DNA"/>
</dbReference>
<name>A0A562TJ21_9HYPH</name>
<evidence type="ECO:0000313" key="2">
    <source>
        <dbReference type="EMBL" id="TWI93364.1"/>
    </source>
</evidence>
<dbReference type="AlphaFoldDB" id="A0A562TJ21"/>
<dbReference type="SUPFAM" id="SSF53850">
    <property type="entry name" value="Periplasmic binding protein-like II"/>
    <property type="match status" value="1"/>
</dbReference>
<organism evidence="2 3">
    <name type="scientific">Roseibium hamelinense</name>
    <dbReference type="NCBI Taxonomy" id="150831"/>
    <lineage>
        <taxon>Bacteria</taxon>
        <taxon>Pseudomonadati</taxon>
        <taxon>Pseudomonadota</taxon>
        <taxon>Alphaproteobacteria</taxon>
        <taxon>Hyphomicrobiales</taxon>
        <taxon>Stappiaceae</taxon>
        <taxon>Roseibium</taxon>
    </lineage>
</organism>